<dbReference type="AlphaFoldDB" id="A0A4Y2RY86"/>
<protein>
    <submittedName>
        <fullName evidence="1">Uncharacterized protein</fullName>
    </submittedName>
</protein>
<reference evidence="1 2" key="1">
    <citation type="journal article" date="2019" name="Sci. Rep.">
        <title>Orb-weaving spider Araneus ventricosus genome elucidates the spidroin gene catalogue.</title>
        <authorList>
            <person name="Kono N."/>
            <person name="Nakamura H."/>
            <person name="Ohtoshi R."/>
            <person name="Moran D.A.P."/>
            <person name="Shinohara A."/>
            <person name="Yoshida Y."/>
            <person name="Fujiwara M."/>
            <person name="Mori M."/>
            <person name="Tomita M."/>
            <person name="Arakawa K."/>
        </authorList>
    </citation>
    <scope>NUCLEOTIDE SEQUENCE [LARGE SCALE GENOMIC DNA]</scope>
</reference>
<name>A0A4Y2RY86_ARAVE</name>
<evidence type="ECO:0000313" key="1">
    <source>
        <dbReference type="EMBL" id="GBN80691.1"/>
    </source>
</evidence>
<proteinExistence type="predicted"/>
<organism evidence="1 2">
    <name type="scientific">Araneus ventricosus</name>
    <name type="common">Orbweaver spider</name>
    <name type="synonym">Epeira ventricosa</name>
    <dbReference type="NCBI Taxonomy" id="182803"/>
    <lineage>
        <taxon>Eukaryota</taxon>
        <taxon>Metazoa</taxon>
        <taxon>Ecdysozoa</taxon>
        <taxon>Arthropoda</taxon>
        <taxon>Chelicerata</taxon>
        <taxon>Arachnida</taxon>
        <taxon>Araneae</taxon>
        <taxon>Araneomorphae</taxon>
        <taxon>Entelegynae</taxon>
        <taxon>Araneoidea</taxon>
        <taxon>Araneidae</taxon>
        <taxon>Araneus</taxon>
    </lineage>
</organism>
<comment type="caution">
    <text evidence="1">The sequence shown here is derived from an EMBL/GenBank/DDBJ whole genome shotgun (WGS) entry which is preliminary data.</text>
</comment>
<dbReference type="Proteomes" id="UP000499080">
    <property type="component" value="Unassembled WGS sequence"/>
</dbReference>
<accession>A0A4Y2RY86</accession>
<keyword evidence="2" id="KW-1185">Reference proteome</keyword>
<evidence type="ECO:0000313" key="2">
    <source>
        <dbReference type="Proteomes" id="UP000499080"/>
    </source>
</evidence>
<dbReference type="EMBL" id="BGPR01018990">
    <property type="protein sequence ID" value="GBN80691.1"/>
    <property type="molecule type" value="Genomic_DNA"/>
</dbReference>
<sequence length="112" mass="12790">MCPPHNSPHYQGFMRRPTVIPGYYPSSEMGPKSHTTITTPSEEARTCLLIRQLLIRELAVPPRNCGQHNHKESPPSCFKLLGNMNKWLQRQIIGYCGPHYERLMQQPPVLPG</sequence>
<gene>
    <name evidence="1" type="ORF">AVEN_98463_1</name>
</gene>